<comment type="caution">
    <text evidence="13">Lacks conserved residue(s) required for the propagation of feature annotation.</text>
</comment>
<reference evidence="14" key="2">
    <citation type="submission" date="2020-09" db="EMBL/GenBank/DDBJ databases">
        <authorList>
            <person name="Sun Q."/>
            <person name="Zhou Y."/>
        </authorList>
    </citation>
    <scope>NUCLEOTIDE SEQUENCE</scope>
    <source>
        <strain evidence="14">CGMCC 1.15425</strain>
    </source>
</reference>
<evidence type="ECO:0000256" key="10">
    <source>
        <dbReference type="ARBA" id="ARBA00023136"/>
    </source>
</evidence>
<evidence type="ECO:0000313" key="15">
    <source>
        <dbReference type="Proteomes" id="UP000627715"/>
    </source>
</evidence>
<keyword evidence="6 13" id="KW-0874">Quinone</keyword>
<evidence type="ECO:0000256" key="5">
    <source>
        <dbReference type="ARBA" id="ARBA00022692"/>
    </source>
</evidence>
<reference evidence="14" key="1">
    <citation type="journal article" date="2014" name="Int. J. Syst. Evol. Microbiol.">
        <title>Complete genome sequence of Corynebacterium casei LMG S-19264T (=DSM 44701T), isolated from a smear-ripened cheese.</title>
        <authorList>
            <consortium name="US DOE Joint Genome Institute (JGI-PGF)"/>
            <person name="Walter F."/>
            <person name="Albersmeier A."/>
            <person name="Kalinowski J."/>
            <person name="Ruckert C."/>
        </authorList>
    </citation>
    <scope>NUCLEOTIDE SEQUENCE</scope>
    <source>
        <strain evidence="14">CGMCC 1.15425</strain>
    </source>
</reference>
<dbReference type="InterPro" id="IPR042106">
    <property type="entry name" value="Nuo/plastoQ_OxRdtase_6_NuoJ"/>
</dbReference>
<dbReference type="FunFam" id="1.20.120.1200:FF:000001">
    <property type="entry name" value="NADH-quinone oxidoreductase subunit J"/>
    <property type="match status" value="1"/>
</dbReference>
<dbReference type="Gene3D" id="1.20.120.1200">
    <property type="entry name" value="NADH-ubiquinone/plastoquinone oxidoreductase chain 6, subunit NuoJ"/>
    <property type="match status" value="1"/>
</dbReference>
<evidence type="ECO:0000256" key="2">
    <source>
        <dbReference type="ARBA" id="ARBA00005698"/>
    </source>
</evidence>
<evidence type="ECO:0000256" key="12">
    <source>
        <dbReference type="ARBA" id="ARBA00047712"/>
    </source>
</evidence>
<comment type="subunit">
    <text evidence="11">Composed of 13 different subunits. Subunits NuoA, H, J, K, L, M, N constitute the membrane sector of the complex.</text>
</comment>
<evidence type="ECO:0000256" key="11">
    <source>
        <dbReference type="ARBA" id="ARBA00025811"/>
    </source>
</evidence>
<dbReference type="OrthoDB" id="9790848at2"/>
<dbReference type="GO" id="GO:0048038">
    <property type="term" value="F:quinone binding"/>
    <property type="evidence" value="ECO:0007669"/>
    <property type="project" value="UniProtKB-UniRule"/>
</dbReference>
<dbReference type="AlphaFoldDB" id="A0A916QMU6"/>
<protein>
    <recommendedName>
        <fullName evidence="3 13">NADH-quinone oxidoreductase subunit J</fullName>
        <ecNumber evidence="13">7.1.1.-</ecNumber>
    </recommendedName>
</protein>
<feature type="transmembrane region" description="Helical" evidence="13">
    <location>
        <begin position="53"/>
        <end position="73"/>
    </location>
</feature>
<evidence type="ECO:0000256" key="4">
    <source>
        <dbReference type="ARBA" id="ARBA00022475"/>
    </source>
</evidence>
<keyword evidence="9 13" id="KW-0520">NAD</keyword>
<evidence type="ECO:0000256" key="1">
    <source>
        <dbReference type="ARBA" id="ARBA00004651"/>
    </source>
</evidence>
<dbReference type="PANTHER" id="PTHR33269:SF17">
    <property type="entry name" value="NADH-UBIQUINONE OXIDOREDUCTASE CHAIN 6"/>
    <property type="match status" value="1"/>
</dbReference>
<dbReference type="RefSeq" id="WP_068810683.1">
    <property type="nucleotide sequence ID" value="NZ_BMIY01000014.1"/>
</dbReference>
<keyword evidence="15" id="KW-1185">Reference proteome</keyword>
<feature type="transmembrane region" description="Helical" evidence="13">
    <location>
        <begin position="93"/>
        <end position="111"/>
    </location>
</feature>
<comment type="catalytic activity">
    <reaction evidence="12 13">
        <text>a quinone + NADH + 5 H(+)(in) = a quinol + NAD(+) + 4 H(+)(out)</text>
        <dbReference type="Rhea" id="RHEA:57888"/>
        <dbReference type="ChEBI" id="CHEBI:15378"/>
        <dbReference type="ChEBI" id="CHEBI:24646"/>
        <dbReference type="ChEBI" id="CHEBI:57540"/>
        <dbReference type="ChEBI" id="CHEBI:57945"/>
        <dbReference type="ChEBI" id="CHEBI:132124"/>
    </reaction>
</comment>
<keyword evidence="8 13" id="KW-1133">Transmembrane helix</keyword>
<feature type="transmembrane region" description="Helical" evidence="13">
    <location>
        <begin position="132"/>
        <end position="155"/>
    </location>
</feature>
<keyword evidence="5 13" id="KW-0812">Transmembrane</keyword>
<comment type="subcellular location">
    <subcellularLocation>
        <location evidence="1 13">Cell membrane</location>
        <topology evidence="1 13">Multi-pass membrane protein</topology>
    </subcellularLocation>
</comment>
<proteinExistence type="inferred from homology"/>
<name>A0A916QMU6_9GAMM</name>
<dbReference type="NCBIfam" id="NF005162">
    <property type="entry name" value="PRK06638.1-1"/>
    <property type="match status" value="1"/>
</dbReference>
<evidence type="ECO:0000256" key="3">
    <source>
        <dbReference type="ARBA" id="ARBA00019907"/>
    </source>
</evidence>
<comment type="function">
    <text evidence="13">NDH-1 shuttles electrons from NADH, via FMN and iron-sulfur (Fe-S) centers, to quinones in the respiratory chain. Couples the redox reaction to proton translocation (for every two electrons transferred, four hydrogen ions are translocated across the cytoplasmic membrane), and thus conserves the redox energy in a proton gradient.</text>
</comment>
<dbReference type="PANTHER" id="PTHR33269">
    <property type="entry name" value="NADH-UBIQUINONE OXIDOREDUCTASE CHAIN 6"/>
    <property type="match status" value="1"/>
</dbReference>
<keyword evidence="4 13" id="KW-1003">Cell membrane</keyword>
<dbReference type="EC" id="7.1.1.-" evidence="13"/>
<evidence type="ECO:0000256" key="9">
    <source>
        <dbReference type="ARBA" id="ARBA00023027"/>
    </source>
</evidence>
<dbReference type="Pfam" id="PF00499">
    <property type="entry name" value="Oxidored_q3"/>
    <property type="match status" value="1"/>
</dbReference>
<organism evidence="14 15">
    <name type="scientific">Pseudohongiella nitratireducens</name>
    <dbReference type="NCBI Taxonomy" id="1768907"/>
    <lineage>
        <taxon>Bacteria</taxon>
        <taxon>Pseudomonadati</taxon>
        <taxon>Pseudomonadota</taxon>
        <taxon>Gammaproteobacteria</taxon>
        <taxon>Pseudomonadales</taxon>
        <taxon>Pseudohongiellaceae</taxon>
        <taxon>Pseudohongiella</taxon>
    </lineage>
</organism>
<keyword evidence="7" id="KW-1278">Translocase</keyword>
<dbReference type="GO" id="GO:0005886">
    <property type="term" value="C:plasma membrane"/>
    <property type="evidence" value="ECO:0007669"/>
    <property type="project" value="UniProtKB-SubCell"/>
</dbReference>
<comment type="caution">
    <text evidence="14">The sequence shown here is derived from an EMBL/GenBank/DDBJ whole genome shotgun (WGS) entry which is preliminary data.</text>
</comment>
<evidence type="ECO:0000256" key="8">
    <source>
        <dbReference type="ARBA" id="ARBA00022989"/>
    </source>
</evidence>
<dbReference type="InterPro" id="IPR001457">
    <property type="entry name" value="NADH_UbQ/plastoQ_OxRdtase_su6"/>
</dbReference>
<dbReference type="Proteomes" id="UP000627715">
    <property type="component" value="Unassembled WGS sequence"/>
</dbReference>
<gene>
    <name evidence="14" type="primary">nuoJ</name>
    <name evidence="14" type="ORF">GCM10011403_28320</name>
</gene>
<comment type="similarity">
    <text evidence="2 13">Belongs to the complex I subunit 6 family.</text>
</comment>
<dbReference type="EMBL" id="BMIY01000014">
    <property type="protein sequence ID" value="GFZ83133.1"/>
    <property type="molecule type" value="Genomic_DNA"/>
</dbReference>
<accession>A0A916QMU6</accession>
<dbReference type="GO" id="GO:0008137">
    <property type="term" value="F:NADH dehydrogenase (ubiquinone) activity"/>
    <property type="evidence" value="ECO:0007669"/>
    <property type="project" value="UniProtKB-UniRule"/>
</dbReference>
<feature type="transmembrane region" description="Helical" evidence="13">
    <location>
        <begin position="28"/>
        <end position="46"/>
    </location>
</feature>
<evidence type="ECO:0000256" key="7">
    <source>
        <dbReference type="ARBA" id="ARBA00022967"/>
    </source>
</evidence>
<evidence type="ECO:0000256" key="6">
    <source>
        <dbReference type="ARBA" id="ARBA00022719"/>
    </source>
</evidence>
<keyword evidence="10 13" id="KW-0472">Membrane</keyword>
<evidence type="ECO:0000313" key="14">
    <source>
        <dbReference type="EMBL" id="GFZ83133.1"/>
    </source>
</evidence>
<evidence type="ECO:0000256" key="13">
    <source>
        <dbReference type="RuleBase" id="RU004429"/>
    </source>
</evidence>
<sequence>MMLLFYTAAAVAILATLMVITRTNVVHALLYFIVSLIAVAVVFYTLGATFAAALEVIVYAGAIMVLFLFVMMMLNLGQSTQEQEKVWLKPRLWLGPCLLSLPLLVELVWMIRQAPDANAAHSIIEARDIGAALFGPYVLAVELASLLLLAGLVAANHLARREDRS</sequence>